<dbReference type="PANTHER" id="PTHR43283:SF17">
    <property type="entry name" value="(LOVD), PUTATIVE (AFU_ORTHOLOGUE AFUA_5G00920)-RELATED"/>
    <property type="match status" value="1"/>
</dbReference>
<name>A0A6A5XBD0_9PLEO</name>
<dbReference type="RefSeq" id="XP_033378495.1">
    <property type="nucleotide sequence ID" value="XM_033531365.1"/>
</dbReference>
<dbReference type="Proteomes" id="UP000799778">
    <property type="component" value="Unassembled WGS sequence"/>
</dbReference>
<dbReference type="AlphaFoldDB" id="A0A6A5XBD0"/>
<protein>
    <submittedName>
        <fullName evidence="4">Beta-lactamase/transpeptidase-like protein</fullName>
    </submittedName>
</protein>
<dbReference type="GeneID" id="54288762"/>
<evidence type="ECO:0000256" key="2">
    <source>
        <dbReference type="ARBA" id="ARBA00022801"/>
    </source>
</evidence>
<dbReference type="PANTHER" id="PTHR43283">
    <property type="entry name" value="BETA-LACTAMASE-RELATED"/>
    <property type="match status" value="1"/>
</dbReference>
<dbReference type="EMBL" id="ML978077">
    <property type="protein sequence ID" value="KAF2010156.1"/>
    <property type="molecule type" value="Genomic_DNA"/>
</dbReference>
<dbReference type="InterPro" id="IPR050789">
    <property type="entry name" value="Diverse_Enzym_Activities"/>
</dbReference>
<dbReference type="Gene3D" id="3.40.710.10">
    <property type="entry name" value="DD-peptidase/beta-lactamase superfamily"/>
    <property type="match status" value="1"/>
</dbReference>
<sequence length="421" mass="46957">MAFYSETKVAPRHVTSEASVPFDQAYKEAIEKKILPGYALIAGGRDGNILYSKADGVASLKEGETQPFKLDTICWIASMTKLLTSVACLQAVEAGLLELEKPVTETLPEVGKYGILTGWNDEKNEGIYEQHKTPVTLRMLLCHTSGYEYDWFSPLLAKWRASRNEQPWTGPTVEDKTTLPLLFEPGTSFRYGGSPDWTGKLIERVTGKSLEEFMVEKIFEPLGIKDLTFYPKKREDMKDRLATLSTLSETGEAPAKDASDQDMLFGGTDCLGGGGGYGSAQDFFTFLQAVLRRDNRLLNSESYDELFRPQLNDEVKTALNEYLRSSPAHAQFLGMSLPQEIEKTWSFAGLTVEQDLEGRMLAGTHTWGGVPSMTWYMDHKAGICGVAFCQIMPPMFPGVLALHEQFQRAMYAKATKGEQRE</sequence>
<evidence type="ECO:0000259" key="3">
    <source>
        <dbReference type="Pfam" id="PF00144"/>
    </source>
</evidence>
<reference evidence="4" key="1">
    <citation type="journal article" date="2020" name="Stud. Mycol.">
        <title>101 Dothideomycetes genomes: a test case for predicting lifestyles and emergence of pathogens.</title>
        <authorList>
            <person name="Haridas S."/>
            <person name="Albert R."/>
            <person name="Binder M."/>
            <person name="Bloem J."/>
            <person name="Labutti K."/>
            <person name="Salamov A."/>
            <person name="Andreopoulos B."/>
            <person name="Baker S."/>
            <person name="Barry K."/>
            <person name="Bills G."/>
            <person name="Bluhm B."/>
            <person name="Cannon C."/>
            <person name="Castanera R."/>
            <person name="Culley D."/>
            <person name="Daum C."/>
            <person name="Ezra D."/>
            <person name="Gonzalez J."/>
            <person name="Henrissat B."/>
            <person name="Kuo A."/>
            <person name="Liang C."/>
            <person name="Lipzen A."/>
            <person name="Lutzoni F."/>
            <person name="Magnuson J."/>
            <person name="Mondo S."/>
            <person name="Nolan M."/>
            <person name="Ohm R."/>
            <person name="Pangilinan J."/>
            <person name="Park H.-J."/>
            <person name="Ramirez L."/>
            <person name="Alfaro M."/>
            <person name="Sun H."/>
            <person name="Tritt A."/>
            <person name="Yoshinaga Y."/>
            <person name="Zwiers L.-H."/>
            <person name="Turgeon B."/>
            <person name="Goodwin S."/>
            <person name="Spatafora J."/>
            <person name="Crous P."/>
            <person name="Grigoriev I."/>
        </authorList>
    </citation>
    <scope>NUCLEOTIDE SEQUENCE</scope>
    <source>
        <strain evidence="4">CBS 175.79</strain>
    </source>
</reference>
<keyword evidence="5" id="KW-1185">Reference proteome</keyword>
<organism evidence="4 5">
    <name type="scientific">Aaosphaeria arxii CBS 175.79</name>
    <dbReference type="NCBI Taxonomy" id="1450172"/>
    <lineage>
        <taxon>Eukaryota</taxon>
        <taxon>Fungi</taxon>
        <taxon>Dikarya</taxon>
        <taxon>Ascomycota</taxon>
        <taxon>Pezizomycotina</taxon>
        <taxon>Dothideomycetes</taxon>
        <taxon>Pleosporomycetidae</taxon>
        <taxon>Pleosporales</taxon>
        <taxon>Pleosporales incertae sedis</taxon>
        <taxon>Aaosphaeria</taxon>
    </lineage>
</organism>
<evidence type="ECO:0000256" key="1">
    <source>
        <dbReference type="ARBA" id="ARBA00009009"/>
    </source>
</evidence>
<evidence type="ECO:0000313" key="5">
    <source>
        <dbReference type="Proteomes" id="UP000799778"/>
    </source>
</evidence>
<proteinExistence type="inferred from homology"/>
<evidence type="ECO:0000313" key="4">
    <source>
        <dbReference type="EMBL" id="KAF2010156.1"/>
    </source>
</evidence>
<dbReference type="InterPro" id="IPR012338">
    <property type="entry name" value="Beta-lactam/transpept-like"/>
</dbReference>
<dbReference type="SUPFAM" id="SSF56601">
    <property type="entry name" value="beta-lactamase/transpeptidase-like"/>
    <property type="match status" value="1"/>
</dbReference>
<comment type="similarity">
    <text evidence="1">Belongs to the class-A beta-lactamase family.</text>
</comment>
<feature type="domain" description="Beta-lactamase-related" evidence="3">
    <location>
        <begin position="22"/>
        <end position="398"/>
    </location>
</feature>
<keyword evidence="2" id="KW-0378">Hydrolase</keyword>
<accession>A0A6A5XBD0</accession>
<gene>
    <name evidence="4" type="ORF">BU24DRAFT_455289</name>
</gene>
<dbReference type="Pfam" id="PF00144">
    <property type="entry name" value="Beta-lactamase"/>
    <property type="match status" value="1"/>
</dbReference>
<dbReference type="GO" id="GO:0016787">
    <property type="term" value="F:hydrolase activity"/>
    <property type="evidence" value="ECO:0007669"/>
    <property type="project" value="UniProtKB-KW"/>
</dbReference>
<dbReference type="InterPro" id="IPR001466">
    <property type="entry name" value="Beta-lactam-related"/>
</dbReference>
<dbReference type="OrthoDB" id="428260at2759"/>